<reference evidence="1" key="1">
    <citation type="journal article" date="2020" name="Stud. Mycol.">
        <title>101 Dothideomycetes genomes: a test case for predicting lifestyles and emergence of pathogens.</title>
        <authorList>
            <person name="Haridas S."/>
            <person name="Albert R."/>
            <person name="Binder M."/>
            <person name="Bloem J."/>
            <person name="Labutti K."/>
            <person name="Salamov A."/>
            <person name="Andreopoulos B."/>
            <person name="Baker S."/>
            <person name="Barry K."/>
            <person name="Bills G."/>
            <person name="Bluhm B."/>
            <person name="Cannon C."/>
            <person name="Castanera R."/>
            <person name="Culley D."/>
            <person name="Daum C."/>
            <person name="Ezra D."/>
            <person name="Gonzalez J."/>
            <person name="Henrissat B."/>
            <person name="Kuo A."/>
            <person name="Liang C."/>
            <person name="Lipzen A."/>
            <person name="Lutzoni F."/>
            <person name="Magnuson J."/>
            <person name="Mondo S."/>
            <person name="Nolan M."/>
            <person name="Ohm R."/>
            <person name="Pangilinan J."/>
            <person name="Park H.-J."/>
            <person name="Ramirez L."/>
            <person name="Alfaro M."/>
            <person name="Sun H."/>
            <person name="Tritt A."/>
            <person name="Yoshinaga Y."/>
            <person name="Zwiers L.-H."/>
            <person name="Turgeon B."/>
            <person name="Goodwin S."/>
            <person name="Spatafora J."/>
            <person name="Crous P."/>
            <person name="Grigoriev I."/>
        </authorList>
    </citation>
    <scope>NUCLEOTIDE SEQUENCE</scope>
    <source>
        <strain evidence="1">ATCC 200398</strain>
    </source>
</reference>
<gene>
    <name evidence="1" type="ORF">BDR25DRAFT_352365</name>
</gene>
<sequence length="81" mass="8759">MYELAYRLQFHISTRGGVSKEGGSSRNLNSAVSYSKSRGALCSPSNGGSTTDPPTCAPKHFHLNLGRASSLKKSYQRLINL</sequence>
<dbReference type="EMBL" id="MU003499">
    <property type="protein sequence ID" value="KAF2473904.1"/>
    <property type="molecule type" value="Genomic_DNA"/>
</dbReference>
<comment type="caution">
    <text evidence="1">The sequence shown here is derived from an EMBL/GenBank/DDBJ whole genome shotgun (WGS) entry which is preliminary data.</text>
</comment>
<accession>A0ACB6R3R2</accession>
<proteinExistence type="predicted"/>
<keyword evidence="2" id="KW-1185">Reference proteome</keyword>
<organism evidence="1 2">
    <name type="scientific">Lindgomyces ingoldianus</name>
    <dbReference type="NCBI Taxonomy" id="673940"/>
    <lineage>
        <taxon>Eukaryota</taxon>
        <taxon>Fungi</taxon>
        <taxon>Dikarya</taxon>
        <taxon>Ascomycota</taxon>
        <taxon>Pezizomycotina</taxon>
        <taxon>Dothideomycetes</taxon>
        <taxon>Pleosporomycetidae</taxon>
        <taxon>Pleosporales</taxon>
        <taxon>Lindgomycetaceae</taxon>
        <taxon>Lindgomyces</taxon>
    </lineage>
</organism>
<name>A0ACB6R3R2_9PLEO</name>
<dbReference type="Proteomes" id="UP000799755">
    <property type="component" value="Unassembled WGS sequence"/>
</dbReference>
<protein>
    <submittedName>
        <fullName evidence="1">Uncharacterized protein</fullName>
    </submittedName>
</protein>
<evidence type="ECO:0000313" key="1">
    <source>
        <dbReference type="EMBL" id="KAF2473904.1"/>
    </source>
</evidence>
<evidence type="ECO:0000313" key="2">
    <source>
        <dbReference type="Proteomes" id="UP000799755"/>
    </source>
</evidence>